<sequence>MTRLERSAARFHARRTCHALVRRDVAMHDDPLRAQSMSLAVGAVLATLAAVAEVVVAVVAPRGVPDAPIVMARESGALYVRVGRALHPVPNLASARLVARAALDPVPAAQVAIDRGERGPMIGIPGAPATLGTPLRGSVWTVCDDDRTVVTVGPGGPDSTGGPGGPVGPGGPDSPGEERPVLLVARGEGPATTYLTFDGRRAAVDLRDRAVVEALRLGHVDPIPVSRTLLDLVPELPAIITPRIAGAGEPGPAALGGATVGSLVQVRRADGTDRYVVRRDGVQRVGEVYADLVGFGRGRPVATVSPAAIAAAPVAGAAEPILPRHAERPVGAADHVAVCARWRPRGRGAETNIVVFATDVPFSAPTDLAQADGDGPLVDAVAIPGGAGVFARAVPIVGDDAATGSRFLVTDAGVVYGVHDDEAATSLGLGPNPEPAPWPILAQLPHGPELSTAAAGVLRDGLASTP</sequence>
<evidence type="ECO:0000256" key="5">
    <source>
        <dbReference type="ARBA" id="ARBA00022741"/>
    </source>
</evidence>
<evidence type="ECO:0000256" key="10">
    <source>
        <dbReference type="SAM" id="MobiDB-lite"/>
    </source>
</evidence>
<comment type="subcellular location">
    <subcellularLocation>
        <location evidence="1">Cell membrane</location>
        <topology evidence="1">Single-pass membrane protein</topology>
    </subcellularLocation>
</comment>
<keyword evidence="5" id="KW-0547">Nucleotide-binding</keyword>
<evidence type="ECO:0000256" key="3">
    <source>
        <dbReference type="ARBA" id="ARBA00022475"/>
    </source>
</evidence>
<dbReference type="GO" id="GO:0005524">
    <property type="term" value="F:ATP binding"/>
    <property type="evidence" value="ECO:0007669"/>
    <property type="project" value="UniProtKB-KW"/>
</dbReference>
<dbReference type="InterPro" id="IPR044857">
    <property type="entry name" value="T7SS_EccB_R1"/>
</dbReference>
<feature type="region of interest" description="Disordered" evidence="10">
    <location>
        <begin position="153"/>
        <end position="179"/>
    </location>
</feature>
<dbReference type="Proteomes" id="UP000466517">
    <property type="component" value="Chromosome"/>
</dbReference>
<keyword evidence="4 11" id="KW-0812">Transmembrane</keyword>
<organism evidence="12 13">
    <name type="scientific">Mycolicibacterium madagascariense</name>
    <dbReference type="NCBI Taxonomy" id="212765"/>
    <lineage>
        <taxon>Bacteria</taxon>
        <taxon>Bacillati</taxon>
        <taxon>Actinomycetota</taxon>
        <taxon>Actinomycetes</taxon>
        <taxon>Mycobacteriales</taxon>
        <taxon>Mycobacteriaceae</taxon>
        <taxon>Mycolicibacterium</taxon>
    </lineage>
</organism>
<keyword evidence="7" id="KW-0067">ATP-binding</keyword>
<feature type="compositionally biased region" description="Gly residues" evidence="10">
    <location>
        <begin position="153"/>
        <end position="173"/>
    </location>
</feature>
<gene>
    <name evidence="12" type="ORF">MMAD_12120</name>
</gene>
<evidence type="ECO:0000313" key="12">
    <source>
        <dbReference type="EMBL" id="BBZ26917.1"/>
    </source>
</evidence>
<dbReference type="EMBL" id="AP022610">
    <property type="protein sequence ID" value="BBZ26917.1"/>
    <property type="molecule type" value="Genomic_DNA"/>
</dbReference>
<accession>A0A7I7XDC0</accession>
<keyword evidence="6" id="KW-0378">Hydrolase</keyword>
<evidence type="ECO:0000256" key="9">
    <source>
        <dbReference type="ARBA" id="ARBA00023136"/>
    </source>
</evidence>
<proteinExistence type="inferred from homology"/>
<keyword evidence="9 11" id="KW-0472">Membrane</keyword>
<dbReference type="GO" id="GO:0005576">
    <property type="term" value="C:extracellular region"/>
    <property type="evidence" value="ECO:0007669"/>
    <property type="project" value="TreeGrafter"/>
</dbReference>
<evidence type="ECO:0000256" key="1">
    <source>
        <dbReference type="ARBA" id="ARBA00004162"/>
    </source>
</evidence>
<dbReference type="InterPro" id="IPR007795">
    <property type="entry name" value="T7SS_EccB"/>
</dbReference>
<dbReference type="InterPro" id="IPR042485">
    <property type="entry name" value="T7SS_EccB_R3"/>
</dbReference>
<comment type="similarity">
    <text evidence="2">Belongs to the EccB family.</text>
</comment>
<reference evidence="12 13" key="1">
    <citation type="journal article" date="2019" name="Emerg. Microbes Infect.">
        <title>Comprehensive subspecies identification of 175 nontuberculous mycobacteria species based on 7547 genomic profiles.</title>
        <authorList>
            <person name="Matsumoto Y."/>
            <person name="Kinjo T."/>
            <person name="Motooka D."/>
            <person name="Nabeya D."/>
            <person name="Jung N."/>
            <person name="Uechi K."/>
            <person name="Horii T."/>
            <person name="Iida T."/>
            <person name="Fujita J."/>
            <person name="Nakamura S."/>
        </authorList>
    </citation>
    <scope>NUCLEOTIDE SEQUENCE [LARGE SCALE GENOMIC DNA]</scope>
    <source>
        <strain evidence="12 13">JCM 13574</strain>
    </source>
</reference>
<dbReference type="GO" id="GO:0016787">
    <property type="term" value="F:hydrolase activity"/>
    <property type="evidence" value="ECO:0007669"/>
    <property type="project" value="UniProtKB-KW"/>
</dbReference>
<keyword evidence="13" id="KW-1185">Reference proteome</keyword>
<keyword evidence="8 11" id="KW-1133">Transmembrane helix</keyword>
<evidence type="ECO:0000313" key="13">
    <source>
        <dbReference type="Proteomes" id="UP000466517"/>
    </source>
</evidence>
<dbReference type="Gene3D" id="2.40.50.910">
    <property type="entry name" value="Type VII secretion system EccB, repeat 3 domain"/>
    <property type="match status" value="1"/>
</dbReference>
<evidence type="ECO:0000256" key="7">
    <source>
        <dbReference type="ARBA" id="ARBA00022840"/>
    </source>
</evidence>
<dbReference type="PANTHER" id="PTHR40765">
    <property type="entry name" value="ESX-2 SECRETION SYSTEM ATPASE ECCB2"/>
    <property type="match status" value="1"/>
</dbReference>
<evidence type="ECO:0000256" key="8">
    <source>
        <dbReference type="ARBA" id="ARBA00022989"/>
    </source>
</evidence>
<evidence type="ECO:0000256" key="2">
    <source>
        <dbReference type="ARBA" id="ARBA00008149"/>
    </source>
</evidence>
<dbReference type="Pfam" id="PF05108">
    <property type="entry name" value="T7SS_ESX1_EccB"/>
    <property type="match status" value="1"/>
</dbReference>
<evidence type="ECO:0000256" key="11">
    <source>
        <dbReference type="SAM" id="Phobius"/>
    </source>
</evidence>
<dbReference type="PANTHER" id="PTHR40765:SF2">
    <property type="entry name" value="ESX-2 SECRETION SYSTEM ATPASE ECCB2"/>
    <property type="match status" value="1"/>
</dbReference>
<dbReference type="AlphaFoldDB" id="A0A7I7XDC0"/>
<evidence type="ECO:0000256" key="6">
    <source>
        <dbReference type="ARBA" id="ARBA00022801"/>
    </source>
</evidence>
<dbReference type="KEGG" id="mmag:MMAD_12120"/>
<keyword evidence="3" id="KW-1003">Cell membrane</keyword>
<protein>
    <submittedName>
        <fullName evidence="12">Type VII secretion protein EccB</fullName>
    </submittedName>
</protein>
<dbReference type="NCBIfam" id="TIGR03919">
    <property type="entry name" value="T7SS_EccB"/>
    <property type="match status" value="1"/>
</dbReference>
<evidence type="ECO:0000256" key="4">
    <source>
        <dbReference type="ARBA" id="ARBA00022692"/>
    </source>
</evidence>
<dbReference type="Gene3D" id="3.30.2390.20">
    <property type="entry name" value="Type VII secretion system EccB, repeat 1 domain"/>
    <property type="match status" value="1"/>
</dbReference>
<name>A0A7I7XDC0_9MYCO</name>
<feature type="transmembrane region" description="Helical" evidence="11">
    <location>
        <begin position="37"/>
        <end position="60"/>
    </location>
</feature>
<dbReference type="GO" id="GO:0005886">
    <property type="term" value="C:plasma membrane"/>
    <property type="evidence" value="ECO:0007669"/>
    <property type="project" value="UniProtKB-SubCell"/>
</dbReference>